<sequence>MRKNGKGTYSDDTLPKLGIHPYLELINHSAAASTNRNDASMGLIMLWLSDNILDVMDQELAHFGITESKLDLLILITLHDNKVITPSAIAERLGIRRASATSMIDWLEKRNLVTRKHSSFDRRKIHVSITEEGRTFVEKVLPTYWSVCASIFDELDPTERQVFEKIIKKLNENMQVRLGVGR</sequence>
<gene>
    <name evidence="1" type="ORF">M3215_00560</name>
</gene>
<dbReference type="EMBL" id="JAMBOP010000001">
    <property type="protein sequence ID" value="MCM3734365.1"/>
    <property type="molecule type" value="Genomic_DNA"/>
</dbReference>
<accession>A0ACC6A0G7</accession>
<proteinExistence type="predicted"/>
<evidence type="ECO:0000313" key="1">
    <source>
        <dbReference type="EMBL" id="MCM3734365.1"/>
    </source>
</evidence>
<reference evidence="1" key="1">
    <citation type="submission" date="2022-05" db="EMBL/GenBank/DDBJ databases">
        <title>Comparative Genomics of Spacecraft Associated Microbes.</title>
        <authorList>
            <person name="Tran M.T."/>
            <person name="Wright A."/>
            <person name="Seuylemezian A."/>
            <person name="Eisen J."/>
            <person name="Coil D."/>
        </authorList>
    </citation>
    <scope>NUCLEOTIDE SEQUENCE</scope>
    <source>
        <strain evidence="1">FAIRING 10M-2.2</strain>
    </source>
</reference>
<evidence type="ECO:0000313" key="2">
    <source>
        <dbReference type="Proteomes" id="UP001202289"/>
    </source>
</evidence>
<comment type="caution">
    <text evidence="1">The sequence shown here is derived from an EMBL/GenBank/DDBJ whole genome shotgun (WGS) entry which is preliminary data.</text>
</comment>
<name>A0ACC6A0G7_9BACI</name>
<protein>
    <submittedName>
        <fullName evidence="1">MarR family transcriptional regulator</fullName>
    </submittedName>
</protein>
<organism evidence="1 2">
    <name type="scientific">Bacillus cytotoxicus</name>
    <dbReference type="NCBI Taxonomy" id="580165"/>
    <lineage>
        <taxon>Bacteria</taxon>
        <taxon>Bacillati</taxon>
        <taxon>Bacillota</taxon>
        <taxon>Bacilli</taxon>
        <taxon>Bacillales</taxon>
        <taxon>Bacillaceae</taxon>
        <taxon>Bacillus</taxon>
        <taxon>Bacillus cereus group</taxon>
    </lineage>
</organism>
<keyword evidence="2" id="KW-1185">Reference proteome</keyword>
<dbReference type="Proteomes" id="UP001202289">
    <property type="component" value="Unassembled WGS sequence"/>
</dbReference>